<feature type="compositionally biased region" description="Low complexity" evidence="1">
    <location>
        <begin position="96"/>
        <end position="107"/>
    </location>
</feature>
<feature type="compositionally biased region" description="Low complexity" evidence="1">
    <location>
        <begin position="27"/>
        <end position="39"/>
    </location>
</feature>
<dbReference type="Proteomes" id="UP000077701">
    <property type="component" value="Unassembled WGS sequence"/>
</dbReference>
<evidence type="ECO:0000313" key="4">
    <source>
        <dbReference type="Proteomes" id="UP000077701"/>
    </source>
</evidence>
<evidence type="ECO:0000313" key="3">
    <source>
        <dbReference type="EMBL" id="GAT64757.1"/>
    </source>
</evidence>
<reference evidence="3 4" key="1">
    <citation type="journal article" date="2016" name="Genome Announc.">
        <title>Draft Genome Sequence of Planomonospora sphaerica JCM9374, a Rare Actinomycete.</title>
        <authorList>
            <person name="Dohra H."/>
            <person name="Suzuki T."/>
            <person name="Inoue Y."/>
            <person name="Kodani S."/>
        </authorList>
    </citation>
    <scope>NUCLEOTIDE SEQUENCE [LARGE SCALE GENOMIC DNA]</scope>
    <source>
        <strain evidence="3 4">JCM 9374</strain>
    </source>
</reference>
<evidence type="ECO:0000256" key="1">
    <source>
        <dbReference type="SAM" id="MobiDB-lite"/>
    </source>
</evidence>
<name>A0A161LHK7_9ACTN</name>
<dbReference type="RefSeq" id="WP_068894110.1">
    <property type="nucleotide sequence ID" value="NZ_BDCX01000001.1"/>
</dbReference>
<protein>
    <submittedName>
        <fullName evidence="3">Uncharacterized protein</fullName>
    </submittedName>
</protein>
<reference evidence="4" key="2">
    <citation type="submission" date="2016-04" db="EMBL/GenBank/DDBJ databases">
        <title>Planomonospora sphaerica JCM9374 whole genome shotgun sequence.</title>
        <authorList>
            <person name="Suzuki T."/>
            <person name="Dohra H."/>
            <person name="Kodani S."/>
        </authorList>
    </citation>
    <scope>NUCLEOTIDE SEQUENCE [LARGE SCALE GENOMIC DNA]</scope>
    <source>
        <strain evidence="4">JCM 9374</strain>
    </source>
</reference>
<keyword evidence="2" id="KW-1133">Transmembrane helix</keyword>
<accession>A0A161LHK7</accession>
<keyword evidence="2" id="KW-0472">Membrane</keyword>
<feature type="compositionally biased region" description="Low complexity" evidence="1">
    <location>
        <begin position="64"/>
        <end position="88"/>
    </location>
</feature>
<feature type="compositionally biased region" description="Basic residues" evidence="1">
    <location>
        <begin position="113"/>
        <end position="124"/>
    </location>
</feature>
<comment type="caution">
    <text evidence="3">The sequence shown here is derived from an EMBL/GenBank/DDBJ whole genome shotgun (WGS) entry which is preliminary data.</text>
</comment>
<gene>
    <name evidence="3" type="ORF">PS9374_00389</name>
</gene>
<dbReference type="AlphaFoldDB" id="A0A161LHK7"/>
<sequence length="395" mass="41156">MTTPAPGRKRRRTSGRRAPGEHPPAEHLPAAHPPAGQRPAGPPAAPPAERRPPAAPFPQGERFPAAGPYSPAAPYPAEQYPAAGHAPADPAPAPAEPGSAEPGTAERSSGRRSSARRSAKRSTKPSKPSKPSPRRDSAEEPEGILGRLEAWGLSPVQQKLVLGGAWTAAAAAVIGALLLAIAAIGNDYVPEPPAADTGTAASQPRPAAYRGWPSSKVFAPIAQSKADPLLLPLKDVFAEKTLTEGRITLRLTGTKLDAACAEAVWGRTLTDRLAQAGCTQALRGTYTSADRRYVAQYTLFKLRDAASADGLVSSLATLHRGGWVRPVDPARPLFTADGHSEGSGHAMGHYAGLVWIGRADGAEPDAKDDFVSLSLAVRGAEKAVFRRVVAVAPTP</sequence>
<keyword evidence="4" id="KW-1185">Reference proteome</keyword>
<dbReference type="EMBL" id="BDCX01000001">
    <property type="protein sequence ID" value="GAT64757.1"/>
    <property type="molecule type" value="Genomic_DNA"/>
</dbReference>
<dbReference type="STRING" id="161355.PS9374_00389"/>
<feature type="region of interest" description="Disordered" evidence="1">
    <location>
        <begin position="1"/>
        <end position="141"/>
    </location>
</feature>
<feature type="transmembrane region" description="Helical" evidence="2">
    <location>
        <begin position="160"/>
        <end position="184"/>
    </location>
</feature>
<evidence type="ECO:0000256" key="2">
    <source>
        <dbReference type="SAM" id="Phobius"/>
    </source>
</evidence>
<organism evidence="3 4">
    <name type="scientific">Planomonospora sphaerica</name>
    <dbReference type="NCBI Taxonomy" id="161355"/>
    <lineage>
        <taxon>Bacteria</taxon>
        <taxon>Bacillati</taxon>
        <taxon>Actinomycetota</taxon>
        <taxon>Actinomycetes</taxon>
        <taxon>Streptosporangiales</taxon>
        <taxon>Streptosporangiaceae</taxon>
        <taxon>Planomonospora</taxon>
    </lineage>
</organism>
<proteinExistence type="predicted"/>
<keyword evidence="2" id="KW-0812">Transmembrane</keyword>
<dbReference type="OrthoDB" id="3421991at2"/>